<evidence type="ECO:0000313" key="1">
    <source>
        <dbReference type="EMBL" id="CAG8845274.1"/>
    </source>
</evidence>
<dbReference type="Proteomes" id="UP000789901">
    <property type="component" value="Unassembled WGS sequence"/>
</dbReference>
<accession>A0ABN7X199</accession>
<reference evidence="1 2" key="1">
    <citation type="submission" date="2021-06" db="EMBL/GenBank/DDBJ databases">
        <authorList>
            <person name="Kallberg Y."/>
            <person name="Tangrot J."/>
            <person name="Rosling A."/>
        </authorList>
    </citation>
    <scope>NUCLEOTIDE SEQUENCE [LARGE SCALE GENOMIC DNA]</scope>
    <source>
        <strain evidence="1 2">120-4 pot B 10/14</strain>
    </source>
</reference>
<keyword evidence="2" id="KW-1185">Reference proteome</keyword>
<dbReference type="EMBL" id="CAJVQB010078856">
    <property type="protein sequence ID" value="CAG8845274.1"/>
    <property type="molecule type" value="Genomic_DNA"/>
</dbReference>
<organism evidence="1 2">
    <name type="scientific">Gigaspora margarita</name>
    <dbReference type="NCBI Taxonomy" id="4874"/>
    <lineage>
        <taxon>Eukaryota</taxon>
        <taxon>Fungi</taxon>
        <taxon>Fungi incertae sedis</taxon>
        <taxon>Mucoromycota</taxon>
        <taxon>Glomeromycotina</taxon>
        <taxon>Glomeromycetes</taxon>
        <taxon>Diversisporales</taxon>
        <taxon>Gigasporaceae</taxon>
        <taxon>Gigaspora</taxon>
    </lineage>
</organism>
<proteinExistence type="predicted"/>
<comment type="caution">
    <text evidence="1">The sequence shown here is derived from an EMBL/GenBank/DDBJ whole genome shotgun (WGS) entry which is preliminary data.</text>
</comment>
<protein>
    <submittedName>
        <fullName evidence="1">19461_t:CDS:1</fullName>
    </submittedName>
</protein>
<feature type="non-terminal residue" evidence="1">
    <location>
        <position position="1"/>
    </location>
</feature>
<evidence type="ECO:0000313" key="2">
    <source>
        <dbReference type="Proteomes" id="UP000789901"/>
    </source>
</evidence>
<name>A0ABN7X199_GIGMA</name>
<gene>
    <name evidence="1" type="ORF">GMARGA_LOCUS37548</name>
</gene>
<sequence>RLLGGLALNIARLIKMLKNEEHALSHKFNNQNAGFVYVFVDNSNVFIK</sequence>